<dbReference type="Pfam" id="PF11377">
    <property type="entry name" value="DUF3180"/>
    <property type="match status" value="1"/>
</dbReference>
<protein>
    <submittedName>
        <fullName evidence="2">DUF3180 domain-containing protein</fullName>
    </submittedName>
</protein>
<dbReference type="RefSeq" id="WP_134366842.1">
    <property type="nucleotide sequence ID" value="NZ_SOFY01000044.1"/>
</dbReference>
<comment type="caution">
    <text evidence="2">The sequence shown here is derived from an EMBL/GenBank/DDBJ whole genome shotgun (WGS) entry which is preliminary data.</text>
</comment>
<keyword evidence="1" id="KW-1133">Transmembrane helix</keyword>
<dbReference type="InterPro" id="IPR021517">
    <property type="entry name" value="DUF3180"/>
</dbReference>
<gene>
    <name evidence="2" type="ORF">E3O49_08375</name>
</gene>
<keyword evidence="3" id="KW-1185">Reference proteome</keyword>
<organism evidence="2 3">
    <name type="scientific">Cryobacterium shii</name>
    <dbReference type="NCBI Taxonomy" id="1259235"/>
    <lineage>
        <taxon>Bacteria</taxon>
        <taxon>Bacillati</taxon>
        <taxon>Actinomycetota</taxon>
        <taxon>Actinomycetes</taxon>
        <taxon>Micrococcales</taxon>
        <taxon>Microbacteriaceae</taxon>
        <taxon>Cryobacterium</taxon>
    </lineage>
</organism>
<reference evidence="2 3" key="1">
    <citation type="submission" date="2019-03" db="EMBL/GenBank/DDBJ databases">
        <title>Genomics of glacier-inhabiting Cryobacterium strains.</title>
        <authorList>
            <person name="Liu Q."/>
            <person name="Xin Y.-H."/>
        </authorList>
    </citation>
    <scope>NUCLEOTIDE SEQUENCE [LARGE SCALE GENOMIC DNA]</scope>
    <source>
        <strain evidence="3">TMT1-22</strain>
    </source>
</reference>
<dbReference type="AlphaFoldDB" id="A0AAQ2C6C5"/>
<keyword evidence="1" id="KW-0812">Transmembrane</keyword>
<proteinExistence type="predicted"/>
<sequence length="156" mass="16112">MKRTRATPVIALTMLGLVVGFLVEITSAATGAAMVLPPATLPVALVGIAIAVVALAWPIRQATRGKVRRHVNPFLAMRVAVLAKASALSGALMLGFGLGIVLYALTRSVMPAATSVWSALGMALGAAILLTLCLVAEHFCTLPPDDEDDEQGGIRA</sequence>
<name>A0AAQ2C6C5_9MICO</name>
<feature type="transmembrane region" description="Helical" evidence="1">
    <location>
        <begin position="116"/>
        <end position="136"/>
    </location>
</feature>
<feature type="transmembrane region" description="Helical" evidence="1">
    <location>
        <begin position="38"/>
        <end position="59"/>
    </location>
</feature>
<accession>A0AAQ2C6C5</accession>
<dbReference type="EMBL" id="SOFY01000044">
    <property type="protein sequence ID" value="TFC47237.1"/>
    <property type="molecule type" value="Genomic_DNA"/>
</dbReference>
<keyword evidence="1" id="KW-0472">Membrane</keyword>
<dbReference type="Proteomes" id="UP000297403">
    <property type="component" value="Unassembled WGS sequence"/>
</dbReference>
<evidence type="ECO:0000313" key="3">
    <source>
        <dbReference type="Proteomes" id="UP000297403"/>
    </source>
</evidence>
<feature type="transmembrane region" description="Helical" evidence="1">
    <location>
        <begin position="79"/>
        <end position="104"/>
    </location>
</feature>
<evidence type="ECO:0000256" key="1">
    <source>
        <dbReference type="SAM" id="Phobius"/>
    </source>
</evidence>
<evidence type="ECO:0000313" key="2">
    <source>
        <dbReference type="EMBL" id="TFC47237.1"/>
    </source>
</evidence>